<dbReference type="Pfam" id="PF12704">
    <property type="entry name" value="MacB_PCD"/>
    <property type="match status" value="1"/>
</dbReference>
<evidence type="ECO:0000259" key="9">
    <source>
        <dbReference type="Pfam" id="PF12704"/>
    </source>
</evidence>
<accession>A0A3S0PRI7</accession>
<feature type="domain" description="ABC3 transporter permease C-terminal" evidence="8">
    <location>
        <begin position="316"/>
        <end position="425"/>
    </location>
</feature>
<reference evidence="10 11" key="1">
    <citation type="submission" date="2018-12" db="EMBL/GenBank/DDBJ databases">
        <title>Dyella dinghuensis sp. nov. DHOA06 and Dyella choica sp. nov. 4M-K27, isolated from forest soil.</title>
        <authorList>
            <person name="Qiu L.-H."/>
            <person name="Gao Z.-H."/>
        </authorList>
    </citation>
    <scope>NUCLEOTIDE SEQUENCE [LARGE SCALE GENOMIC DNA]</scope>
    <source>
        <strain evidence="10 11">4M-K27</strain>
    </source>
</reference>
<evidence type="ECO:0000256" key="6">
    <source>
        <dbReference type="ARBA" id="ARBA00038076"/>
    </source>
</evidence>
<comment type="caution">
    <text evidence="10">The sequence shown here is derived from an EMBL/GenBank/DDBJ whole genome shotgun (WGS) entry which is preliminary data.</text>
</comment>
<keyword evidence="4 7" id="KW-1133">Transmembrane helix</keyword>
<sequence>MACLPGLACAAVEDPVSAAALDLKPILSALLRHKVVLVLLVLVIALSCGVVSNSVFLMSLHLKRLHLPAGFEESQLVEIDADNLLIPGSDEAKRHTREALDALRQLPSVKDVALSNLVPLDYSAFFPGYVALNEKDAASRSGVLVAVYGGQDLASTLGLRLVAGRWLNPLGFVDYADVFKSGSQAAPAEALITRALAERVWPGENPLGKPFYFTGGKPPTVVVGVVEHLPRPVLFGEGEEDFSIVLPVRMWLDDGAYYLIRTEAGERQRVLHAAVDTLHRLDPHVAIIAQRPLTDARAEQLGKDLAMARMLAGLCVTLLLITGLGIVGLSSYWVQQRRRQIGVRRALGATRTDILRYFMLENFLLTSLGVVLGMALAYGLSMLLMRYYELPRLPWFYFPLGALALWTTGQLAVLVPALRASTISPAAAAAG</sequence>
<evidence type="ECO:0000313" key="10">
    <source>
        <dbReference type="EMBL" id="RUL79861.1"/>
    </source>
</evidence>
<evidence type="ECO:0000256" key="2">
    <source>
        <dbReference type="ARBA" id="ARBA00022475"/>
    </source>
</evidence>
<keyword evidence="5 7" id="KW-0472">Membrane</keyword>
<dbReference type="InterPro" id="IPR025857">
    <property type="entry name" value="MacB_PCD"/>
</dbReference>
<dbReference type="GO" id="GO:0022857">
    <property type="term" value="F:transmembrane transporter activity"/>
    <property type="evidence" value="ECO:0007669"/>
    <property type="project" value="TreeGrafter"/>
</dbReference>
<feature type="transmembrane region" description="Helical" evidence="7">
    <location>
        <begin position="311"/>
        <end position="334"/>
    </location>
</feature>
<proteinExistence type="inferred from homology"/>
<dbReference type="PANTHER" id="PTHR30572:SF4">
    <property type="entry name" value="ABC TRANSPORTER PERMEASE YTRF"/>
    <property type="match status" value="1"/>
</dbReference>
<evidence type="ECO:0000256" key="7">
    <source>
        <dbReference type="SAM" id="Phobius"/>
    </source>
</evidence>
<evidence type="ECO:0000256" key="5">
    <source>
        <dbReference type="ARBA" id="ARBA00023136"/>
    </source>
</evidence>
<feature type="transmembrane region" description="Helical" evidence="7">
    <location>
        <begin position="363"/>
        <end position="384"/>
    </location>
</feature>
<dbReference type="AlphaFoldDB" id="A0A3S0PRI7"/>
<dbReference type="InterPro" id="IPR003838">
    <property type="entry name" value="ABC3_permease_C"/>
</dbReference>
<name>A0A3S0PRI7_9GAMM</name>
<comment type="similarity">
    <text evidence="6">Belongs to the ABC-4 integral membrane protein family.</text>
</comment>
<dbReference type="GO" id="GO:0005886">
    <property type="term" value="C:plasma membrane"/>
    <property type="evidence" value="ECO:0007669"/>
    <property type="project" value="UniProtKB-SubCell"/>
</dbReference>
<dbReference type="PANTHER" id="PTHR30572">
    <property type="entry name" value="MEMBRANE COMPONENT OF TRANSPORTER-RELATED"/>
    <property type="match status" value="1"/>
</dbReference>
<evidence type="ECO:0000313" key="11">
    <source>
        <dbReference type="Proteomes" id="UP000274358"/>
    </source>
</evidence>
<gene>
    <name evidence="10" type="ORF">EKH80_01285</name>
</gene>
<evidence type="ECO:0000256" key="4">
    <source>
        <dbReference type="ARBA" id="ARBA00022989"/>
    </source>
</evidence>
<feature type="transmembrane region" description="Helical" evidence="7">
    <location>
        <begin position="396"/>
        <end position="418"/>
    </location>
</feature>
<comment type="subcellular location">
    <subcellularLocation>
        <location evidence="1">Cell membrane</location>
        <topology evidence="1">Multi-pass membrane protein</topology>
    </subcellularLocation>
</comment>
<protein>
    <submittedName>
        <fullName evidence="10">FtsX-like permease family protein</fullName>
    </submittedName>
</protein>
<keyword evidence="3 7" id="KW-0812">Transmembrane</keyword>
<evidence type="ECO:0000259" key="8">
    <source>
        <dbReference type="Pfam" id="PF02687"/>
    </source>
</evidence>
<keyword evidence="2" id="KW-1003">Cell membrane</keyword>
<feature type="transmembrane region" description="Helical" evidence="7">
    <location>
        <begin position="36"/>
        <end position="57"/>
    </location>
</feature>
<organism evidence="10 11">
    <name type="scientific">Dyella choica</name>
    <dbReference type="NCBI Taxonomy" id="1927959"/>
    <lineage>
        <taxon>Bacteria</taxon>
        <taxon>Pseudomonadati</taxon>
        <taxon>Pseudomonadota</taxon>
        <taxon>Gammaproteobacteria</taxon>
        <taxon>Lysobacterales</taxon>
        <taxon>Rhodanobacteraceae</taxon>
        <taxon>Dyella</taxon>
    </lineage>
</organism>
<evidence type="ECO:0000256" key="3">
    <source>
        <dbReference type="ARBA" id="ARBA00022692"/>
    </source>
</evidence>
<evidence type="ECO:0000256" key="1">
    <source>
        <dbReference type="ARBA" id="ARBA00004651"/>
    </source>
</evidence>
<feature type="domain" description="MacB-like periplasmic core" evidence="9">
    <location>
        <begin position="43"/>
        <end position="267"/>
    </location>
</feature>
<dbReference type="EMBL" id="RYYV01000001">
    <property type="protein sequence ID" value="RUL79861.1"/>
    <property type="molecule type" value="Genomic_DNA"/>
</dbReference>
<dbReference type="Pfam" id="PF02687">
    <property type="entry name" value="FtsX"/>
    <property type="match status" value="1"/>
</dbReference>
<keyword evidence="11" id="KW-1185">Reference proteome</keyword>
<dbReference type="InterPro" id="IPR050250">
    <property type="entry name" value="Macrolide_Exporter_MacB"/>
</dbReference>
<dbReference type="Proteomes" id="UP000274358">
    <property type="component" value="Unassembled WGS sequence"/>
</dbReference>